<dbReference type="EMBL" id="JARBDR010000919">
    <property type="protein sequence ID" value="KAJ8299931.1"/>
    <property type="molecule type" value="Genomic_DNA"/>
</dbReference>
<gene>
    <name evidence="1" type="ORF">KUTeg_021450</name>
</gene>
<name>A0ABQ9E3B4_TEGGR</name>
<dbReference type="Proteomes" id="UP001217089">
    <property type="component" value="Unassembled WGS sequence"/>
</dbReference>
<proteinExistence type="predicted"/>
<reference evidence="1 2" key="1">
    <citation type="submission" date="2022-12" db="EMBL/GenBank/DDBJ databases">
        <title>Chromosome-level genome of Tegillarca granosa.</title>
        <authorList>
            <person name="Kim J."/>
        </authorList>
    </citation>
    <scope>NUCLEOTIDE SEQUENCE [LARGE SCALE GENOMIC DNA]</scope>
    <source>
        <strain evidence="1">Teg-2019</strain>
        <tissue evidence="1">Adductor muscle</tissue>
    </source>
</reference>
<accession>A0ABQ9E3B4</accession>
<keyword evidence="2" id="KW-1185">Reference proteome</keyword>
<sequence>MNGYKLSPQTYEVVEIESRQDCAMIENYFQVLCLTDTRSILTSWNSDLRYFHLLLKQYESVIVYEVGPASNDLIFNTIENNMATLRPAQCTVIFKSTSLNPLITSNQ</sequence>
<protein>
    <submittedName>
        <fullName evidence="1">Uncharacterized protein</fullName>
    </submittedName>
</protein>
<organism evidence="1 2">
    <name type="scientific">Tegillarca granosa</name>
    <name type="common">Malaysian cockle</name>
    <name type="synonym">Anadara granosa</name>
    <dbReference type="NCBI Taxonomy" id="220873"/>
    <lineage>
        <taxon>Eukaryota</taxon>
        <taxon>Metazoa</taxon>
        <taxon>Spiralia</taxon>
        <taxon>Lophotrochozoa</taxon>
        <taxon>Mollusca</taxon>
        <taxon>Bivalvia</taxon>
        <taxon>Autobranchia</taxon>
        <taxon>Pteriomorphia</taxon>
        <taxon>Arcoida</taxon>
        <taxon>Arcoidea</taxon>
        <taxon>Arcidae</taxon>
        <taxon>Tegillarca</taxon>
    </lineage>
</organism>
<evidence type="ECO:0000313" key="1">
    <source>
        <dbReference type="EMBL" id="KAJ8299931.1"/>
    </source>
</evidence>
<comment type="caution">
    <text evidence="1">The sequence shown here is derived from an EMBL/GenBank/DDBJ whole genome shotgun (WGS) entry which is preliminary data.</text>
</comment>
<evidence type="ECO:0000313" key="2">
    <source>
        <dbReference type="Proteomes" id="UP001217089"/>
    </source>
</evidence>